<dbReference type="InParanoid" id="A0A1Y1UD93"/>
<evidence type="ECO:0000313" key="2">
    <source>
        <dbReference type="EMBL" id="ORX35045.1"/>
    </source>
</evidence>
<dbReference type="Proteomes" id="UP000193218">
    <property type="component" value="Unassembled WGS sequence"/>
</dbReference>
<gene>
    <name evidence="2" type="ORF">BD324DRAFT_652762</name>
</gene>
<dbReference type="GeneID" id="33560357"/>
<organism evidence="2 3">
    <name type="scientific">Kockovaella imperatae</name>
    <dbReference type="NCBI Taxonomy" id="4999"/>
    <lineage>
        <taxon>Eukaryota</taxon>
        <taxon>Fungi</taxon>
        <taxon>Dikarya</taxon>
        <taxon>Basidiomycota</taxon>
        <taxon>Agaricomycotina</taxon>
        <taxon>Tremellomycetes</taxon>
        <taxon>Tremellales</taxon>
        <taxon>Cuniculitremaceae</taxon>
        <taxon>Kockovaella</taxon>
    </lineage>
</organism>
<feature type="compositionally biased region" description="Basic and acidic residues" evidence="1">
    <location>
        <begin position="103"/>
        <end position="121"/>
    </location>
</feature>
<evidence type="ECO:0000256" key="1">
    <source>
        <dbReference type="SAM" id="MobiDB-lite"/>
    </source>
</evidence>
<dbReference type="AlphaFoldDB" id="A0A1Y1UD93"/>
<sequence length="370" mass="40098">MQASMGQQSDARRVLQELSAKYMSRLQDSDSINGVLLALKDFAQGNVGPICIKILPSEDGNLHTAVVGNINQKAALRMQEYFSVGNTKPVSILQITCTKPKPKISDREQDHEQDGDKGKDLDESFYDIISTSAEEEGTILSEYYGSRTRINCPTHNYLFMIRQTELPATIPRVKWLQGGSKGVLQELETKYKAFPQASQDTIRKALKSFASGKASWRLMPDSNASTLRITGRASFAAHEKIKALLGLEAVSLLEVVRDPRVLALDDPSSQSKGSKRGSASLLGSSDAEDMAGQSEDTKRLAFAPEGASGIPSNSLQAYSSVTSRAVEPTASQKDEGIVRNLAESEASSRVLPASDSESASRTPAIRNLIT</sequence>
<name>A0A1Y1UD93_9TREE</name>
<proteinExistence type="predicted"/>
<feature type="region of interest" description="Disordered" evidence="1">
    <location>
        <begin position="320"/>
        <end position="370"/>
    </location>
</feature>
<feature type="region of interest" description="Disordered" evidence="1">
    <location>
        <begin position="264"/>
        <end position="294"/>
    </location>
</feature>
<evidence type="ECO:0000313" key="3">
    <source>
        <dbReference type="Proteomes" id="UP000193218"/>
    </source>
</evidence>
<dbReference type="EMBL" id="NBSH01000012">
    <property type="protein sequence ID" value="ORX35045.1"/>
    <property type="molecule type" value="Genomic_DNA"/>
</dbReference>
<keyword evidence="3" id="KW-1185">Reference proteome</keyword>
<reference evidence="2 3" key="1">
    <citation type="submission" date="2017-03" db="EMBL/GenBank/DDBJ databases">
        <title>Widespread Adenine N6-methylation of Active Genes in Fungi.</title>
        <authorList>
            <consortium name="DOE Joint Genome Institute"/>
            <person name="Mondo S.J."/>
            <person name="Dannebaum R.O."/>
            <person name="Kuo R.C."/>
            <person name="Louie K.B."/>
            <person name="Bewick A.J."/>
            <person name="Labutti K."/>
            <person name="Haridas S."/>
            <person name="Kuo A."/>
            <person name="Salamov A."/>
            <person name="Ahrendt S.R."/>
            <person name="Lau R."/>
            <person name="Bowen B.P."/>
            <person name="Lipzen A."/>
            <person name="Sullivan W."/>
            <person name="Andreopoulos W.B."/>
            <person name="Clum A."/>
            <person name="Lindquist E."/>
            <person name="Daum C."/>
            <person name="Northen T.R."/>
            <person name="Ramamoorthy G."/>
            <person name="Schmitz R.J."/>
            <person name="Gryganskyi A."/>
            <person name="Culley D."/>
            <person name="Magnuson J."/>
            <person name="James T.Y."/>
            <person name="O'Malley M.A."/>
            <person name="Stajich J.E."/>
            <person name="Spatafora J.W."/>
            <person name="Visel A."/>
            <person name="Grigoriev I.V."/>
        </authorList>
    </citation>
    <scope>NUCLEOTIDE SEQUENCE [LARGE SCALE GENOMIC DNA]</scope>
    <source>
        <strain evidence="2 3">NRRL Y-17943</strain>
    </source>
</reference>
<comment type="caution">
    <text evidence="2">The sequence shown here is derived from an EMBL/GenBank/DDBJ whole genome shotgun (WGS) entry which is preliminary data.</text>
</comment>
<feature type="region of interest" description="Disordered" evidence="1">
    <location>
        <begin position="101"/>
        <end position="121"/>
    </location>
</feature>
<accession>A0A1Y1UD93</accession>
<protein>
    <submittedName>
        <fullName evidence="2">Uncharacterized protein</fullName>
    </submittedName>
</protein>
<dbReference type="RefSeq" id="XP_021869261.1">
    <property type="nucleotide sequence ID" value="XM_022018548.1"/>
</dbReference>